<sequence length="1220" mass="137442">MGWWCRDPSRWFRSALHRYSRHGLRDDTALRSRCFSKSQQDSAQHRDDEGRPDGLSDLEWMQLQHYRRWKRMLQQDPYKALFGASHAMLNGKGLKEWQWVHRSFPKWMIRELEIPDWYTVSRTREGEKADTKPVEPDADNEKSQPATDQDNSKPVTDHNNPKPAQSKGPSPYSASLRWAQIYQRRQMNTPFEREDGRWAGTASPSDSRRPPEHRSQPVDSKTGASTPIKEGSAVVTPERDPSTSNSLTKGEASSRESTFIKEFLADSPKLIANTEDKRNDWRRTALARRASSGIVPKSRRPQPQIVNVEETPDIVPRVCEPASQPTNSSPENRFWPAMSNRGTSPLKMTSPVPSFHSSGDIEQPSASERGISDTSTAPAPTPTTHHVQNSQHKSSNFESLEQVDKVSRGQLQDHSSAETKISSSNPSRTSAGSFSRRTGDDLDFLTAEDVRASMGSKRSTIESNEEKQKSRAQLEESFKVHQQQDAALSPVLGSKIINDQHVRRMERELKERQETRRELKEDVQPHEDYPHPAPLETSLDRMTKWIQAVPDVFNRNFWQEPVQTSDLERAKAALSSDSLLKGIVNGVQKSRNAMEDAREELVTELPCSKPLVERLKKNEIDILPLTGKVFRSQQDPLILSNILLARNPRERVRQLRSAMSKTEEEFEEACRALIEKDSKSRAFYPNDDRLKKAYEILQKNLTLSRRMLFGLQARLESIGGTNPMQPLYLNIGHRLLTLRDTQLALVRLIERAMQTFGVSLETGLKELGSHLRELEHELQAESSETSAREAAAAQKLQDEVQAQKFAMRGLSDDGYSKTQESTKKSVFRELSPLAHSLFRPFGPQIEKLGKEEKENSAFLGKEKLAKEQVEEDRKLVKEVKKAYEDVYGPITVDHRQVEEVSVADDIAPQILQRDMQKVTGNLDDLLGNRATASTDGQIQPQNPPPTPPPSESEEAFHTTPYNAAVLGSASEATSADSASDPSSRDAPETQHPSSAAPTSFPSPPVSLGSEEPSITAKTDSVPVRQHPSPLKTPIQFKVFSYNANTDEVSIYKTESHTSPDSSAFIPLPEALQHLSHPSKFLPHLPSGFDVVGMQRDLLILRESPEPSNEIREVKVVSEKELKDEEWKQTNPVDGTTRLSPTGYVGVDDLREEVERELQMQWRKEEAKRQKDREEREPIDQRSERKPRKEKRGGGFASVLKTGILAAAGCYIVGVIGEISH</sequence>
<feature type="compositionally biased region" description="Basic and acidic residues" evidence="1">
    <location>
        <begin position="1162"/>
        <end position="1183"/>
    </location>
</feature>
<feature type="compositionally biased region" description="Low complexity" evidence="1">
    <location>
        <begin position="374"/>
        <end position="384"/>
    </location>
</feature>
<feature type="region of interest" description="Disordered" evidence="1">
    <location>
        <begin position="188"/>
        <end position="440"/>
    </location>
</feature>
<feature type="compositionally biased region" description="Basic and acidic residues" evidence="1">
    <location>
        <begin position="124"/>
        <end position="142"/>
    </location>
</feature>
<feature type="region of interest" description="Disordered" evidence="1">
    <location>
        <begin position="509"/>
        <end position="533"/>
    </location>
</feature>
<protein>
    <submittedName>
        <fullName evidence="2">Uncharacterized protein</fullName>
    </submittedName>
</protein>
<feature type="compositionally biased region" description="Basic and acidic residues" evidence="1">
    <location>
        <begin position="464"/>
        <end position="476"/>
    </location>
</feature>
<comment type="caution">
    <text evidence="2">The sequence shown here is derived from an EMBL/GenBank/DDBJ whole genome shotgun (WGS) entry which is preliminary data.</text>
</comment>
<accession>A0A9P4R126</accession>
<feature type="compositionally biased region" description="Pro residues" evidence="1">
    <location>
        <begin position="941"/>
        <end position="950"/>
    </location>
</feature>
<feature type="compositionally biased region" description="Basic and acidic residues" evidence="1">
    <location>
        <begin position="274"/>
        <end position="283"/>
    </location>
</feature>
<feature type="region of interest" description="Disordered" evidence="1">
    <location>
        <begin position="926"/>
        <end position="956"/>
    </location>
</feature>
<dbReference type="Proteomes" id="UP000799444">
    <property type="component" value="Unassembled WGS sequence"/>
</dbReference>
<feature type="region of interest" description="Disordered" evidence="1">
    <location>
        <begin position="453"/>
        <end position="476"/>
    </location>
</feature>
<evidence type="ECO:0000313" key="3">
    <source>
        <dbReference type="Proteomes" id="UP000799444"/>
    </source>
</evidence>
<evidence type="ECO:0000256" key="1">
    <source>
        <dbReference type="SAM" id="MobiDB-lite"/>
    </source>
</evidence>
<feature type="compositionally biased region" description="Polar residues" evidence="1">
    <location>
        <begin position="340"/>
        <end position="357"/>
    </location>
</feature>
<feature type="compositionally biased region" description="Polar residues" evidence="1">
    <location>
        <begin position="143"/>
        <end position="154"/>
    </location>
</feature>
<feature type="compositionally biased region" description="Basic and acidic residues" evidence="1">
    <location>
        <begin position="509"/>
        <end position="530"/>
    </location>
</feature>
<dbReference type="AlphaFoldDB" id="A0A9P4R126"/>
<feature type="compositionally biased region" description="Polar residues" evidence="1">
    <location>
        <begin position="385"/>
        <end position="399"/>
    </location>
</feature>
<dbReference type="EMBL" id="ML996146">
    <property type="protein sequence ID" value="KAF2734541.1"/>
    <property type="molecule type" value="Genomic_DNA"/>
</dbReference>
<feature type="compositionally biased region" description="Polar residues" evidence="1">
    <location>
        <begin position="409"/>
        <end position="436"/>
    </location>
</feature>
<proteinExistence type="predicted"/>
<feature type="compositionally biased region" description="Polar residues" evidence="1">
    <location>
        <begin position="1128"/>
        <end position="1139"/>
    </location>
</feature>
<feature type="region of interest" description="Disordered" evidence="1">
    <location>
        <begin position="969"/>
        <end position="1029"/>
    </location>
</feature>
<keyword evidence="3" id="KW-1185">Reference proteome</keyword>
<dbReference type="OrthoDB" id="3946750at2759"/>
<feature type="compositionally biased region" description="Low complexity" evidence="1">
    <location>
        <begin position="969"/>
        <end position="981"/>
    </location>
</feature>
<feature type="region of interest" description="Disordered" evidence="1">
    <location>
        <begin position="124"/>
        <end position="173"/>
    </location>
</feature>
<name>A0A9P4R126_9PLEO</name>
<feature type="compositionally biased region" description="Basic and acidic residues" evidence="1">
    <location>
        <begin position="206"/>
        <end position="216"/>
    </location>
</feature>
<feature type="region of interest" description="Disordered" evidence="1">
    <location>
        <begin position="1120"/>
        <end position="1143"/>
    </location>
</feature>
<organism evidence="2 3">
    <name type="scientific">Polyplosphaeria fusca</name>
    <dbReference type="NCBI Taxonomy" id="682080"/>
    <lineage>
        <taxon>Eukaryota</taxon>
        <taxon>Fungi</taxon>
        <taxon>Dikarya</taxon>
        <taxon>Ascomycota</taxon>
        <taxon>Pezizomycotina</taxon>
        <taxon>Dothideomycetes</taxon>
        <taxon>Pleosporomycetidae</taxon>
        <taxon>Pleosporales</taxon>
        <taxon>Tetraplosphaeriaceae</taxon>
        <taxon>Polyplosphaeria</taxon>
    </lineage>
</organism>
<evidence type="ECO:0000313" key="2">
    <source>
        <dbReference type="EMBL" id="KAF2734541.1"/>
    </source>
</evidence>
<feature type="region of interest" description="Disordered" evidence="1">
    <location>
        <begin position="1162"/>
        <end position="1193"/>
    </location>
</feature>
<reference evidence="2" key="1">
    <citation type="journal article" date="2020" name="Stud. Mycol.">
        <title>101 Dothideomycetes genomes: a test case for predicting lifestyles and emergence of pathogens.</title>
        <authorList>
            <person name="Haridas S."/>
            <person name="Albert R."/>
            <person name="Binder M."/>
            <person name="Bloem J."/>
            <person name="Labutti K."/>
            <person name="Salamov A."/>
            <person name="Andreopoulos B."/>
            <person name="Baker S."/>
            <person name="Barry K."/>
            <person name="Bills G."/>
            <person name="Bluhm B."/>
            <person name="Cannon C."/>
            <person name="Castanera R."/>
            <person name="Culley D."/>
            <person name="Daum C."/>
            <person name="Ezra D."/>
            <person name="Gonzalez J."/>
            <person name="Henrissat B."/>
            <person name="Kuo A."/>
            <person name="Liang C."/>
            <person name="Lipzen A."/>
            <person name="Lutzoni F."/>
            <person name="Magnuson J."/>
            <person name="Mondo S."/>
            <person name="Nolan M."/>
            <person name="Ohm R."/>
            <person name="Pangilinan J."/>
            <person name="Park H.-J."/>
            <person name="Ramirez L."/>
            <person name="Alfaro M."/>
            <person name="Sun H."/>
            <person name="Tritt A."/>
            <person name="Yoshinaga Y."/>
            <person name="Zwiers L.-H."/>
            <person name="Turgeon B."/>
            <person name="Goodwin S."/>
            <person name="Spatafora J."/>
            <person name="Crous P."/>
            <person name="Grigoriev I."/>
        </authorList>
    </citation>
    <scope>NUCLEOTIDE SEQUENCE</scope>
    <source>
        <strain evidence="2">CBS 125425</strain>
    </source>
</reference>
<gene>
    <name evidence="2" type="ORF">EJ04DRAFT_576800</name>
</gene>